<organism evidence="5 6">
    <name type="scientific">Paenibacillus artemisiicola</name>
    <dbReference type="NCBI Taxonomy" id="1172618"/>
    <lineage>
        <taxon>Bacteria</taxon>
        <taxon>Bacillati</taxon>
        <taxon>Bacillota</taxon>
        <taxon>Bacilli</taxon>
        <taxon>Bacillales</taxon>
        <taxon>Paenibacillaceae</taxon>
        <taxon>Paenibacillus</taxon>
    </lineage>
</organism>
<comment type="caution">
    <text evidence="5">The sequence shown here is derived from an EMBL/GenBank/DDBJ whole genome shotgun (WGS) entry which is preliminary data.</text>
</comment>
<sequence>MFTKWLTGSSFKAAAAIVIGGSVLLASTGCSLLPDEASEEVLPEIAPPQISKKPEYEVTTTTLETKRTEIGKMIATQEETLYFTLDGKRLKDLNVKIGQKVTAGQAIGSLDVDDMRKQLRSDKLNFSKDELQMKDTLRKKDEMDPIEFELAKIAFEEKRQALADAEAEIAKAELTAPFTGTIVSLSVSKGDAIKAYDPVCIIADTGKLTAAAKLAPEDLEGVAVGMPVVVDINNAGEFAGKVTQLPVVSNEDESGGNGGNGGNGGAQRPERPEDFLTVSLDKPLPAGVTRGTPLSISIIMDRKENAIVIPPSALRSIGSRTYVQVVDAEGKREVDVEVGQQTATEVEILKGLTPGQKVVGK</sequence>
<dbReference type="SUPFAM" id="SSF111369">
    <property type="entry name" value="HlyD-like secretion proteins"/>
    <property type="match status" value="1"/>
</dbReference>
<dbReference type="EMBL" id="JAGGDJ010000003">
    <property type="protein sequence ID" value="MBO7743923.1"/>
    <property type="molecule type" value="Genomic_DNA"/>
</dbReference>
<reference evidence="5 6" key="1">
    <citation type="submission" date="2021-03" db="EMBL/GenBank/DDBJ databases">
        <title>Paenibacillus artemisicola MWE-103 whole genome sequence.</title>
        <authorList>
            <person name="Ham Y.J."/>
        </authorList>
    </citation>
    <scope>NUCLEOTIDE SEQUENCE [LARGE SCALE GENOMIC DNA]</scope>
    <source>
        <strain evidence="5 6">MWE-103</strain>
    </source>
</reference>
<feature type="domain" description="CzcB-like barrel-sandwich hybrid" evidence="4">
    <location>
        <begin position="91"/>
        <end position="204"/>
    </location>
</feature>
<keyword evidence="6" id="KW-1185">Reference proteome</keyword>
<dbReference type="Pfam" id="PF25973">
    <property type="entry name" value="BSH_CzcB"/>
    <property type="match status" value="1"/>
</dbReference>
<feature type="coiled-coil region" evidence="1">
    <location>
        <begin position="148"/>
        <end position="175"/>
    </location>
</feature>
<evidence type="ECO:0000256" key="2">
    <source>
        <dbReference type="SAM" id="MobiDB-lite"/>
    </source>
</evidence>
<dbReference type="PROSITE" id="PS51257">
    <property type="entry name" value="PROKAR_LIPOPROTEIN"/>
    <property type="match status" value="1"/>
</dbReference>
<dbReference type="PANTHER" id="PTHR30469">
    <property type="entry name" value="MULTIDRUG RESISTANCE PROTEIN MDTA"/>
    <property type="match status" value="1"/>
</dbReference>
<accession>A0ABS3W6L5</accession>
<dbReference type="Gene3D" id="2.40.420.20">
    <property type="match status" value="1"/>
</dbReference>
<dbReference type="InterPro" id="IPR058647">
    <property type="entry name" value="BSH_CzcB-like"/>
</dbReference>
<feature type="domain" description="Multidrug resistance protein MdtA-like C-terminal permuted SH3" evidence="3">
    <location>
        <begin position="305"/>
        <end position="359"/>
    </location>
</feature>
<evidence type="ECO:0000313" key="5">
    <source>
        <dbReference type="EMBL" id="MBO7743923.1"/>
    </source>
</evidence>
<evidence type="ECO:0000256" key="1">
    <source>
        <dbReference type="SAM" id="Coils"/>
    </source>
</evidence>
<dbReference type="RefSeq" id="WP_208846927.1">
    <property type="nucleotide sequence ID" value="NZ_JAGGDJ010000003.1"/>
</dbReference>
<keyword evidence="1" id="KW-0175">Coiled coil</keyword>
<gene>
    <name evidence="5" type="ORF">I8J29_06930</name>
</gene>
<dbReference type="Pfam" id="PF25967">
    <property type="entry name" value="RND-MFP_C"/>
    <property type="match status" value="1"/>
</dbReference>
<evidence type="ECO:0000259" key="3">
    <source>
        <dbReference type="Pfam" id="PF25967"/>
    </source>
</evidence>
<name>A0ABS3W6L5_9BACL</name>
<feature type="region of interest" description="Disordered" evidence="2">
    <location>
        <begin position="248"/>
        <end position="271"/>
    </location>
</feature>
<evidence type="ECO:0000313" key="6">
    <source>
        <dbReference type="Proteomes" id="UP000670947"/>
    </source>
</evidence>
<dbReference type="Proteomes" id="UP000670947">
    <property type="component" value="Unassembled WGS sequence"/>
</dbReference>
<dbReference type="Gene3D" id="2.40.50.100">
    <property type="match status" value="1"/>
</dbReference>
<proteinExistence type="predicted"/>
<evidence type="ECO:0000259" key="4">
    <source>
        <dbReference type="Pfam" id="PF25973"/>
    </source>
</evidence>
<dbReference type="InterPro" id="IPR058627">
    <property type="entry name" value="MdtA-like_C"/>
</dbReference>
<protein>
    <submittedName>
        <fullName evidence="5">HlyD family efflux transporter periplasmic adaptor subunit</fullName>
    </submittedName>
</protein>
<feature type="compositionally biased region" description="Gly residues" evidence="2">
    <location>
        <begin position="255"/>
        <end position="265"/>
    </location>
</feature>